<dbReference type="SMART" id="SM00408">
    <property type="entry name" value="IGc2"/>
    <property type="match status" value="2"/>
</dbReference>
<keyword evidence="6" id="KW-1185">Reference proteome</keyword>
<feature type="signal peptide" evidence="3">
    <location>
        <begin position="1"/>
        <end position="19"/>
    </location>
</feature>
<evidence type="ECO:0000256" key="3">
    <source>
        <dbReference type="SAM" id="SignalP"/>
    </source>
</evidence>
<dbReference type="SMART" id="SM00409">
    <property type="entry name" value="IG"/>
    <property type="match status" value="3"/>
</dbReference>
<dbReference type="SUPFAM" id="SSF48726">
    <property type="entry name" value="Immunoglobulin"/>
    <property type="match status" value="2"/>
</dbReference>
<dbReference type="GO" id="GO:0043025">
    <property type="term" value="C:neuronal cell body"/>
    <property type="evidence" value="ECO:0007669"/>
    <property type="project" value="TreeGrafter"/>
</dbReference>
<accession>A0A7M5X9X4</accession>
<evidence type="ECO:0000313" key="5">
    <source>
        <dbReference type="EnsemblMetazoa" id="CLYHEMP020001.1"/>
    </source>
</evidence>
<dbReference type="GO" id="GO:0030424">
    <property type="term" value="C:axon"/>
    <property type="evidence" value="ECO:0007669"/>
    <property type="project" value="TreeGrafter"/>
</dbReference>
<organism evidence="5 6">
    <name type="scientific">Clytia hemisphaerica</name>
    <dbReference type="NCBI Taxonomy" id="252671"/>
    <lineage>
        <taxon>Eukaryota</taxon>
        <taxon>Metazoa</taxon>
        <taxon>Cnidaria</taxon>
        <taxon>Hydrozoa</taxon>
        <taxon>Hydroidolina</taxon>
        <taxon>Leptothecata</taxon>
        <taxon>Obeliida</taxon>
        <taxon>Clytiidae</taxon>
        <taxon>Clytia</taxon>
    </lineage>
</organism>
<dbReference type="InterPro" id="IPR003599">
    <property type="entry name" value="Ig_sub"/>
</dbReference>
<dbReference type="InterPro" id="IPR013783">
    <property type="entry name" value="Ig-like_fold"/>
</dbReference>
<dbReference type="EnsemblMetazoa" id="CLYHEMT020001.1">
    <property type="protein sequence ID" value="CLYHEMP020001.1"/>
    <property type="gene ID" value="CLYHEMG020001"/>
</dbReference>
<dbReference type="PANTHER" id="PTHR45080">
    <property type="entry name" value="CONTACTIN 5"/>
    <property type="match status" value="1"/>
</dbReference>
<dbReference type="GO" id="GO:0050808">
    <property type="term" value="P:synapse organization"/>
    <property type="evidence" value="ECO:0007669"/>
    <property type="project" value="TreeGrafter"/>
</dbReference>
<dbReference type="PANTHER" id="PTHR45080:SF8">
    <property type="entry name" value="IG-LIKE DOMAIN-CONTAINING PROTEIN"/>
    <property type="match status" value="1"/>
</dbReference>
<name>A0A7M5X9X4_9CNID</name>
<sequence>MDFLSIFVLLLSLIGNIFSKVLKVKRLSNEITYSRIAANVELKFQVQTDDDAYLGVEISFKASKVNEVSSSTLFKINFDDQGKPSLPPKYLDDNYKDRVTSVFQDTRLTVTIENLKSTDFDTEYICIVENEFDRWVKPSNQTILKAAVPPKINVNFFFQENSKTQTRPINEPTEFGCKVEGNTVPTPNMKWIKIDDAGKEVVPSKITALSKEVYLSFKPLKLEDRAAYRCIAENVGGSDQQEFNLEVGYINLKAPSPDSETIELNIGDSIRKICPIIGVPIIKNIEWLIFNQTTRNYTIKNSNQMFLYKIKDESDFRTYTCSGSNDYGARTYNLTVKNAGASTSKPVVTQKQVNGSGTINYGASVFLVSLLHFLLVLLL</sequence>
<dbReference type="GeneID" id="136817070"/>
<feature type="chain" id="PRO_5029534429" description="Ig-like domain-containing protein" evidence="3">
    <location>
        <begin position="20"/>
        <end position="379"/>
    </location>
</feature>
<dbReference type="Gene3D" id="2.60.40.10">
    <property type="entry name" value="Immunoglobulins"/>
    <property type="match status" value="2"/>
</dbReference>
<dbReference type="OrthoDB" id="6019866at2759"/>
<protein>
    <recommendedName>
        <fullName evidence="4">Ig-like domain-containing protein</fullName>
    </recommendedName>
</protein>
<feature type="domain" description="Ig-like" evidence="4">
    <location>
        <begin position="257"/>
        <end position="337"/>
    </location>
</feature>
<dbReference type="InterPro" id="IPR050958">
    <property type="entry name" value="Cell_Adh-Cytoskel_Orgn"/>
</dbReference>
<dbReference type="InterPro" id="IPR007110">
    <property type="entry name" value="Ig-like_dom"/>
</dbReference>
<dbReference type="GO" id="GO:0007156">
    <property type="term" value="P:homophilic cell adhesion via plasma membrane adhesion molecules"/>
    <property type="evidence" value="ECO:0007669"/>
    <property type="project" value="TreeGrafter"/>
</dbReference>
<dbReference type="InterPro" id="IPR036179">
    <property type="entry name" value="Ig-like_dom_sf"/>
</dbReference>
<evidence type="ECO:0000256" key="2">
    <source>
        <dbReference type="ARBA" id="ARBA00023157"/>
    </source>
</evidence>
<dbReference type="GO" id="GO:0008046">
    <property type="term" value="F:axon guidance receptor activity"/>
    <property type="evidence" value="ECO:0007669"/>
    <property type="project" value="TreeGrafter"/>
</dbReference>
<dbReference type="InterPro" id="IPR013098">
    <property type="entry name" value="Ig_I-set"/>
</dbReference>
<dbReference type="Proteomes" id="UP000594262">
    <property type="component" value="Unplaced"/>
</dbReference>
<evidence type="ECO:0000259" key="4">
    <source>
        <dbReference type="PROSITE" id="PS50835"/>
    </source>
</evidence>
<dbReference type="PROSITE" id="PS50835">
    <property type="entry name" value="IG_LIKE"/>
    <property type="match status" value="2"/>
</dbReference>
<dbReference type="InterPro" id="IPR003598">
    <property type="entry name" value="Ig_sub2"/>
</dbReference>
<evidence type="ECO:0000256" key="1">
    <source>
        <dbReference type="ARBA" id="ARBA00022729"/>
    </source>
</evidence>
<dbReference type="AlphaFoldDB" id="A0A7M5X9X4"/>
<dbReference type="GO" id="GO:0005886">
    <property type="term" value="C:plasma membrane"/>
    <property type="evidence" value="ECO:0007669"/>
    <property type="project" value="TreeGrafter"/>
</dbReference>
<evidence type="ECO:0000313" key="6">
    <source>
        <dbReference type="Proteomes" id="UP000594262"/>
    </source>
</evidence>
<dbReference type="Pfam" id="PF07679">
    <property type="entry name" value="I-set"/>
    <property type="match status" value="1"/>
</dbReference>
<keyword evidence="2" id="KW-1015">Disulfide bond</keyword>
<keyword evidence="1 3" id="KW-0732">Signal</keyword>
<dbReference type="RefSeq" id="XP_066929513.1">
    <property type="nucleotide sequence ID" value="XM_067073412.1"/>
</dbReference>
<feature type="domain" description="Ig-like" evidence="4">
    <location>
        <begin position="150"/>
        <end position="246"/>
    </location>
</feature>
<reference evidence="5" key="1">
    <citation type="submission" date="2021-01" db="UniProtKB">
        <authorList>
            <consortium name="EnsemblMetazoa"/>
        </authorList>
    </citation>
    <scope>IDENTIFICATION</scope>
</reference>
<proteinExistence type="predicted"/>